<gene>
    <name evidence="1" type="ORF">G647_10309</name>
</gene>
<accession>V9DKP1</accession>
<evidence type="ECO:0000313" key="2">
    <source>
        <dbReference type="Proteomes" id="UP000030678"/>
    </source>
</evidence>
<dbReference type="VEuPathDB" id="FungiDB:G647_10309"/>
<proteinExistence type="predicted"/>
<dbReference type="Proteomes" id="UP000030678">
    <property type="component" value="Unassembled WGS sequence"/>
</dbReference>
<evidence type="ECO:0000313" key="1">
    <source>
        <dbReference type="EMBL" id="ETI26863.1"/>
    </source>
</evidence>
<reference evidence="1 2" key="1">
    <citation type="submission" date="2013-03" db="EMBL/GenBank/DDBJ databases">
        <title>The Genome Sequence of Cladophialophora carrionii CBS 160.54.</title>
        <authorList>
            <consortium name="The Broad Institute Genomics Platform"/>
            <person name="Cuomo C."/>
            <person name="de Hoog S."/>
            <person name="Gorbushina A."/>
            <person name="Walker B."/>
            <person name="Young S.K."/>
            <person name="Zeng Q."/>
            <person name="Gargeya S."/>
            <person name="Fitzgerald M."/>
            <person name="Haas B."/>
            <person name="Abouelleil A."/>
            <person name="Allen A.W."/>
            <person name="Alvarado L."/>
            <person name="Arachchi H.M."/>
            <person name="Berlin A.M."/>
            <person name="Chapman S.B."/>
            <person name="Gainer-Dewar J."/>
            <person name="Goldberg J."/>
            <person name="Griggs A."/>
            <person name="Gujja S."/>
            <person name="Hansen M."/>
            <person name="Howarth C."/>
            <person name="Imamovic A."/>
            <person name="Ireland A."/>
            <person name="Larimer J."/>
            <person name="McCowan C."/>
            <person name="Murphy C."/>
            <person name="Pearson M."/>
            <person name="Poon T.W."/>
            <person name="Priest M."/>
            <person name="Roberts A."/>
            <person name="Saif S."/>
            <person name="Shea T."/>
            <person name="Sisk P."/>
            <person name="Sykes S."/>
            <person name="Wortman J."/>
            <person name="Nusbaum C."/>
            <person name="Birren B."/>
        </authorList>
    </citation>
    <scope>NUCLEOTIDE SEQUENCE [LARGE SCALE GENOMIC DNA]</scope>
    <source>
        <strain evidence="1 2">CBS 160.54</strain>
    </source>
</reference>
<dbReference type="HOGENOM" id="CLU_2922445_0_0_1"/>
<sequence length="61" mass="7333">MLLEKRKLCPPRTGVQSCTGESPFTTIHEYHLWLCEVFPTWQDPDRSDIEEWRELQDRVTK</sequence>
<dbReference type="AlphaFoldDB" id="V9DKP1"/>
<protein>
    <submittedName>
        <fullName evidence="1">Uncharacterized protein</fullName>
    </submittedName>
</protein>
<name>V9DKP1_9EURO</name>
<dbReference type="RefSeq" id="XP_008724522.1">
    <property type="nucleotide sequence ID" value="XM_008726300.1"/>
</dbReference>
<dbReference type="EMBL" id="KB822700">
    <property type="protein sequence ID" value="ETI26863.1"/>
    <property type="molecule type" value="Genomic_DNA"/>
</dbReference>
<dbReference type="GeneID" id="19988802"/>
<organism evidence="1 2">
    <name type="scientific">Cladophialophora carrionii CBS 160.54</name>
    <dbReference type="NCBI Taxonomy" id="1279043"/>
    <lineage>
        <taxon>Eukaryota</taxon>
        <taxon>Fungi</taxon>
        <taxon>Dikarya</taxon>
        <taxon>Ascomycota</taxon>
        <taxon>Pezizomycotina</taxon>
        <taxon>Eurotiomycetes</taxon>
        <taxon>Chaetothyriomycetidae</taxon>
        <taxon>Chaetothyriales</taxon>
        <taxon>Herpotrichiellaceae</taxon>
        <taxon>Cladophialophora</taxon>
    </lineage>
</organism>